<evidence type="ECO:0000313" key="1">
    <source>
        <dbReference type="EMBL" id="HGM97732.1"/>
    </source>
</evidence>
<dbReference type="EMBL" id="DTAR01000136">
    <property type="protein sequence ID" value="HGM97732.1"/>
    <property type="molecule type" value="Genomic_DNA"/>
</dbReference>
<dbReference type="Gene3D" id="2.40.160.10">
    <property type="entry name" value="Porin"/>
    <property type="match status" value="1"/>
</dbReference>
<name>A0A7V4ABW4_UNCW3</name>
<sequence>MIICVIMGVVSINFLNAQGRFSGQMFGDYYYVAANHDSTYKGENGFWFRRIYFTYDYGINENFFTRFRIEANSPDFTKNSQKLVPFIKDAYLKWKIKKVDLILGISPTPTWDLIEDFWKYRSVEKTPLDLQKFGSSRDFGFSIKGKTGKEENLGYHFMFANGEGENSENNRFKKLMGAIDFGVEHFVFQIYGDFEEGKKHTDKYTYQGFLGIELGKFRIGAQFASQIREFEPDSQKVYEILSSFFVFNLNEKISFLLRYDKMFDPSPSGISYIPFAQAKSNLLIAGIDLRPNEVISFIPNVEYIFYDKENDYKPGSDLYLRLTFYYNFK</sequence>
<dbReference type="AlphaFoldDB" id="A0A7V4ABW4"/>
<accession>A0A7V4ABW4</accession>
<comment type="caution">
    <text evidence="1">The sequence shown here is derived from an EMBL/GenBank/DDBJ whole genome shotgun (WGS) entry which is preliminary data.</text>
</comment>
<dbReference type="InterPro" id="IPR023614">
    <property type="entry name" value="Porin_dom_sf"/>
</dbReference>
<gene>
    <name evidence="1" type="ORF">ENT96_01615</name>
</gene>
<organism evidence="1">
    <name type="scientific">candidate division WOR-3 bacterium</name>
    <dbReference type="NCBI Taxonomy" id="2052148"/>
    <lineage>
        <taxon>Bacteria</taxon>
        <taxon>Bacteria division WOR-3</taxon>
    </lineage>
</organism>
<reference evidence="1" key="1">
    <citation type="journal article" date="2020" name="mSystems">
        <title>Genome- and Community-Level Interaction Insights into Carbon Utilization and Element Cycling Functions of Hydrothermarchaeota in Hydrothermal Sediment.</title>
        <authorList>
            <person name="Zhou Z."/>
            <person name="Liu Y."/>
            <person name="Xu W."/>
            <person name="Pan J."/>
            <person name="Luo Z.H."/>
            <person name="Li M."/>
        </authorList>
    </citation>
    <scope>NUCLEOTIDE SEQUENCE [LARGE SCALE GENOMIC DNA]</scope>
    <source>
        <strain evidence="1">SpSt-626</strain>
    </source>
</reference>
<protein>
    <recommendedName>
        <fullName evidence="2">Porin</fullName>
    </recommendedName>
</protein>
<proteinExistence type="predicted"/>
<dbReference type="SUPFAM" id="SSF56935">
    <property type="entry name" value="Porins"/>
    <property type="match status" value="1"/>
</dbReference>
<evidence type="ECO:0008006" key="2">
    <source>
        <dbReference type="Google" id="ProtNLM"/>
    </source>
</evidence>